<proteinExistence type="predicted"/>
<dbReference type="EMBL" id="JAGPXC010000001">
    <property type="protein sequence ID" value="KAH6661197.1"/>
    <property type="molecule type" value="Genomic_DNA"/>
</dbReference>
<evidence type="ECO:0000313" key="3">
    <source>
        <dbReference type="Proteomes" id="UP000758603"/>
    </source>
</evidence>
<organism evidence="2 3">
    <name type="scientific">Truncatella angustata</name>
    <dbReference type="NCBI Taxonomy" id="152316"/>
    <lineage>
        <taxon>Eukaryota</taxon>
        <taxon>Fungi</taxon>
        <taxon>Dikarya</taxon>
        <taxon>Ascomycota</taxon>
        <taxon>Pezizomycotina</taxon>
        <taxon>Sordariomycetes</taxon>
        <taxon>Xylariomycetidae</taxon>
        <taxon>Amphisphaeriales</taxon>
        <taxon>Sporocadaceae</taxon>
        <taxon>Truncatella</taxon>
    </lineage>
</organism>
<comment type="caution">
    <text evidence="2">The sequence shown here is derived from an EMBL/GenBank/DDBJ whole genome shotgun (WGS) entry which is preliminary data.</text>
</comment>
<gene>
    <name evidence="2" type="ORF">BKA67DRAFT_654328</name>
</gene>
<keyword evidence="3" id="KW-1185">Reference proteome</keyword>
<name>A0A9P8UZF2_9PEZI</name>
<dbReference type="GeneID" id="70135432"/>
<dbReference type="AlphaFoldDB" id="A0A9P8UZF2"/>
<accession>A0A9P8UZF2</accession>
<dbReference type="RefSeq" id="XP_045965328.1">
    <property type="nucleotide sequence ID" value="XM_046106541.1"/>
</dbReference>
<feature type="region of interest" description="Disordered" evidence="1">
    <location>
        <begin position="164"/>
        <end position="193"/>
    </location>
</feature>
<feature type="region of interest" description="Disordered" evidence="1">
    <location>
        <begin position="100"/>
        <end position="125"/>
    </location>
</feature>
<reference evidence="2" key="1">
    <citation type="journal article" date="2021" name="Nat. Commun.">
        <title>Genetic determinants of endophytism in the Arabidopsis root mycobiome.</title>
        <authorList>
            <person name="Mesny F."/>
            <person name="Miyauchi S."/>
            <person name="Thiergart T."/>
            <person name="Pickel B."/>
            <person name="Atanasova L."/>
            <person name="Karlsson M."/>
            <person name="Huettel B."/>
            <person name="Barry K.W."/>
            <person name="Haridas S."/>
            <person name="Chen C."/>
            <person name="Bauer D."/>
            <person name="Andreopoulos W."/>
            <person name="Pangilinan J."/>
            <person name="LaButti K."/>
            <person name="Riley R."/>
            <person name="Lipzen A."/>
            <person name="Clum A."/>
            <person name="Drula E."/>
            <person name="Henrissat B."/>
            <person name="Kohler A."/>
            <person name="Grigoriev I.V."/>
            <person name="Martin F.M."/>
            <person name="Hacquard S."/>
        </authorList>
    </citation>
    <scope>NUCLEOTIDE SEQUENCE</scope>
    <source>
        <strain evidence="2">MPI-SDFR-AT-0073</strain>
    </source>
</reference>
<sequence length="193" mass="21032">MVVLRAKSGQFQSSDSIVVDYGKLGFGDDVLEIVTRNVFTWMSADFDAQDDKNRTEYAYLPEDNCKVNEDIPDEHELTHECVRNLVSLFIPAIVPETARVKGETTALPPGTQAPTGRQEEGDEMEPSRLWNNTVFTTMAEILAKEKPTNDVNDACSLTVPAVYPDTGSASEDHTTAGEVGASDAVTEDEVTAS</sequence>
<protein>
    <submittedName>
        <fullName evidence="2">Uncharacterized protein</fullName>
    </submittedName>
</protein>
<dbReference type="Proteomes" id="UP000758603">
    <property type="component" value="Unassembled WGS sequence"/>
</dbReference>
<evidence type="ECO:0000256" key="1">
    <source>
        <dbReference type="SAM" id="MobiDB-lite"/>
    </source>
</evidence>
<evidence type="ECO:0000313" key="2">
    <source>
        <dbReference type="EMBL" id="KAH6661197.1"/>
    </source>
</evidence>